<evidence type="ECO:0000313" key="3">
    <source>
        <dbReference type="Proteomes" id="UP000003656"/>
    </source>
</evidence>
<organism evidence="2 3">
    <name type="scientific">Bifidobacterium gallicum DSM 20093 = LMG 11596</name>
    <dbReference type="NCBI Taxonomy" id="561180"/>
    <lineage>
        <taxon>Bacteria</taxon>
        <taxon>Bacillati</taxon>
        <taxon>Actinomycetota</taxon>
        <taxon>Actinomycetes</taxon>
        <taxon>Bifidobacteriales</taxon>
        <taxon>Bifidobacteriaceae</taxon>
        <taxon>Bifidobacterium</taxon>
    </lineage>
</organism>
<comment type="caution">
    <text evidence="2">The sequence shown here is derived from an EMBL/GenBank/DDBJ whole genome shotgun (WGS) entry which is preliminary data.</text>
</comment>
<evidence type="ECO:0000313" key="2">
    <source>
        <dbReference type="EMBL" id="EFA23324.1"/>
    </source>
</evidence>
<proteinExistence type="predicted"/>
<reference evidence="2 3" key="1">
    <citation type="submission" date="2009-11" db="EMBL/GenBank/DDBJ databases">
        <authorList>
            <person name="Weinstock G."/>
            <person name="Sodergren E."/>
            <person name="Clifton S."/>
            <person name="Fulton L."/>
            <person name="Fulton B."/>
            <person name="Courtney L."/>
            <person name="Fronick C."/>
            <person name="Harrison M."/>
            <person name="Strong C."/>
            <person name="Farmer C."/>
            <person name="Delahaunty K."/>
            <person name="Markovic C."/>
            <person name="Hall O."/>
            <person name="Minx P."/>
            <person name="Tomlinson C."/>
            <person name="Mitreva M."/>
            <person name="Nelson J."/>
            <person name="Hou S."/>
            <person name="Wollam A."/>
            <person name="Pepin K.H."/>
            <person name="Johnson M."/>
            <person name="Bhonagiri V."/>
            <person name="Nash W.E."/>
            <person name="Warren W."/>
            <person name="Chinwalla A."/>
            <person name="Mardis E.R."/>
            <person name="Wilson R.K."/>
        </authorList>
    </citation>
    <scope>NUCLEOTIDE SEQUENCE [LARGE SCALE GENOMIC DNA]</scope>
    <source>
        <strain evidence="2 3">DSM 20093</strain>
    </source>
</reference>
<sequence length="50" mass="5432">MVSKTTLPNPNRVSPDQCGQQNYTFHSQTAPPLTSLVSKTAFSVPKARLS</sequence>
<dbReference type="EMBL" id="ABXB03000002">
    <property type="protein sequence ID" value="EFA23324.1"/>
    <property type="molecule type" value="Genomic_DNA"/>
</dbReference>
<protein>
    <submittedName>
        <fullName evidence="2">Uncharacterized protein</fullName>
    </submittedName>
</protein>
<gene>
    <name evidence="2" type="ORF">BIFGAL_03441</name>
</gene>
<accession>D1NUC0</accession>
<name>D1NUC0_9BIFI</name>
<evidence type="ECO:0000256" key="1">
    <source>
        <dbReference type="SAM" id="MobiDB-lite"/>
    </source>
</evidence>
<dbReference type="Proteomes" id="UP000003656">
    <property type="component" value="Unassembled WGS sequence"/>
</dbReference>
<feature type="region of interest" description="Disordered" evidence="1">
    <location>
        <begin position="1"/>
        <end position="27"/>
    </location>
</feature>
<dbReference type="AlphaFoldDB" id="D1NUC0"/>